<dbReference type="GO" id="GO:0009523">
    <property type="term" value="C:photosystem II"/>
    <property type="evidence" value="ECO:0007669"/>
    <property type="project" value="UniProtKB-KW"/>
</dbReference>
<dbReference type="PANTHER" id="PTHR47199">
    <property type="entry name" value="PHOTOSYSTEM II STABILITY/ASSEMBLY FACTOR HCF136, CHLOROPLASTIC"/>
    <property type="match status" value="1"/>
</dbReference>
<dbReference type="OMA" id="EGWIAGQ"/>
<gene>
    <name evidence="4" type="ORF">CHLNCDRAFT_37063</name>
</gene>
<dbReference type="STRING" id="554065.E1ZPQ7"/>
<keyword evidence="2" id="KW-0604">Photosystem II</keyword>
<dbReference type="InterPro" id="IPR028203">
    <property type="entry name" value="PSII_CF48-like_dom"/>
</dbReference>
<evidence type="ECO:0000313" key="4">
    <source>
        <dbReference type="EMBL" id="EFN52188.1"/>
    </source>
</evidence>
<organism evidence="5">
    <name type="scientific">Chlorella variabilis</name>
    <name type="common">Green alga</name>
    <dbReference type="NCBI Taxonomy" id="554065"/>
    <lineage>
        <taxon>Eukaryota</taxon>
        <taxon>Viridiplantae</taxon>
        <taxon>Chlorophyta</taxon>
        <taxon>core chlorophytes</taxon>
        <taxon>Trebouxiophyceae</taxon>
        <taxon>Chlorellales</taxon>
        <taxon>Chlorellaceae</taxon>
        <taxon>Chlorella clade</taxon>
        <taxon>Chlorella</taxon>
    </lineage>
</organism>
<dbReference type="InterPro" id="IPR015943">
    <property type="entry name" value="WD40/YVTN_repeat-like_dom_sf"/>
</dbReference>
<feature type="domain" description="Photosynthesis system II assembly factor Ycf48/Hcf136-like" evidence="3">
    <location>
        <begin position="82"/>
        <end position="405"/>
    </location>
</feature>
<keyword evidence="1" id="KW-0602">Photosynthesis</keyword>
<dbReference type="SUPFAM" id="SSF110296">
    <property type="entry name" value="Oligoxyloglucan reducing end-specific cellobiohydrolase"/>
    <property type="match status" value="1"/>
</dbReference>
<dbReference type="PANTHER" id="PTHR47199:SF2">
    <property type="entry name" value="PHOTOSYSTEM II STABILITY_ASSEMBLY FACTOR HCF136, CHLOROPLASTIC"/>
    <property type="match status" value="1"/>
</dbReference>
<dbReference type="Gene3D" id="2.130.10.10">
    <property type="entry name" value="YVTN repeat-like/Quinoprotein amine dehydrogenase"/>
    <property type="match status" value="1"/>
</dbReference>
<name>E1ZPQ7_CHLVA</name>
<sequence>MSAVLMAAPFIEAGRVSRVLPRSSAAAVAVQCQAEQQPHATAAGVSAVPATLGRRTLLGASFALGAAAAVQPSLPAHANRPLSAEWEVVDLPIEKDVLLLDVAFTGTEPNHGFLLGSRQTLLETFDGGKTWEPRTVAAARDEGFNFRFNSISFNGDEGWIVGKPAILLHTTDGGKSWERVPLSAKLPGAPVLISALDGPGCAEMTTDQATLGAIYVTSNGAMNWTAAVQETVDATLNRVISSGISGASYYEGSFSNISRNTAGDYVAVSSRGNFFMTWSPGQTYWRPHNRPSTRRLQNMGFTPDAKIWLTTKGGDVYYVDGSGEGAFGQAKIASRGFGILDIKFVDGKIGYACGGSGSLFKTEDGGQSWKRERAADSLAANLYELVFTPGGLGFVLGNDGVLLRVSGCMCWHGMDLCCVGLLVAVRCQTKEGLPASSCLLQRINQAGGA</sequence>
<evidence type="ECO:0000256" key="1">
    <source>
        <dbReference type="ARBA" id="ARBA00022531"/>
    </source>
</evidence>
<dbReference type="Proteomes" id="UP000008141">
    <property type="component" value="Unassembled WGS sequence"/>
</dbReference>
<dbReference type="eggNOG" id="KOG3511">
    <property type="taxonomic scope" value="Eukaryota"/>
</dbReference>
<accession>E1ZPQ7</accession>
<reference evidence="4 5" key="1">
    <citation type="journal article" date="2010" name="Plant Cell">
        <title>The Chlorella variabilis NC64A genome reveals adaptation to photosymbiosis, coevolution with viruses, and cryptic sex.</title>
        <authorList>
            <person name="Blanc G."/>
            <person name="Duncan G."/>
            <person name="Agarkova I."/>
            <person name="Borodovsky M."/>
            <person name="Gurnon J."/>
            <person name="Kuo A."/>
            <person name="Lindquist E."/>
            <person name="Lucas S."/>
            <person name="Pangilinan J."/>
            <person name="Polle J."/>
            <person name="Salamov A."/>
            <person name="Terry A."/>
            <person name="Yamada T."/>
            <person name="Dunigan D.D."/>
            <person name="Grigoriev I.V."/>
            <person name="Claverie J.M."/>
            <person name="Van Etten J.L."/>
        </authorList>
    </citation>
    <scope>NUCLEOTIDE SEQUENCE [LARGE SCALE GENOMIC DNA]</scope>
    <source>
        <strain evidence="4 5">NC64A</strain>
    </source>
</reference>
<dbReference type="FunCoup" id="E1ZPQ7">
    <property type="interactions" value="736"/>
</dbReference>
<evidence type="ECO:0000256" key="2">
    <source>
        <dbReference type="ARBA" id="ARBA00023276"/>
    </source>
</evidence>
<dbReference type="PROSITE" id="PS51318">
    <property type="entry name" value="TAT"/>
    <property type="match status" value="1"/>
</dbReference>
<dbReference type="EMBL" id="GL433858">
    <property type="protein sequence ID" value="EFN52188.1"/>
    <property type="molecule type" value="Genomic_DNA"/>
</dbReference>
<dbReference type="GeneID" id="17351579"/>
<keyword evidence="5" id="KW-1185">Reference proteome</keyword>
<dbReference type="RefSeq" id="XP_005844290.1">
    <property type="nucleotide sequence ID" value="XM_005844228.1"/>
</dbReference>
<dbReference type="InterPro" id="IPR006311">
    <property type="entry name" value="TAT_signal"/>
</dbReference>
<dbReference type="Pfam" id="PF14870">
    <property type="entry name" value="PSII_BNR"/>
    <property type="match status" value="1"/>
</dbReference>
<evidence type="ECO:0000259" key="3">
    <source>
        <dbReference type="Pfam" id="PF14870"/>
    </source>
</evidence>
<dbReference type="GO" id="GO:0015979">
    <property type="term" value="P:photosynthesis"/>
    <property type="evidence" value="ECO:0007669"/>
    <property type="project" value="UniProtKB-KW"/>
</dbReference>
<dbReference type="KEGG" id="cvr:CHLNCDRAFT_37063"/>
<proteinExistence type="predicted"/>
<dbReference type="InParanoid" id="E1ZPQ7"/>
<evidence type="ECO:0000313" key="5">
    <source>
        <dbReference type="Proteomes" id="UP000008141"/>
    </source>
</evidence>
<dbReference type="AlphaFoldDB" id="E1ZPQ7"/>
<protein>
    <recommendedName>
        <fullName evidence="3">Photosynthesis system II assembly factor Ycf48/Hcf136-like domain-containing protein</fullName>
    </recommendedName>
</protein>
<dbReference type="OrthoDB" id="1878471at2759"/>